<dbReference type="Gene3D" id="3.40.50.150">
    <property type="entry name" value="Vaccinia Virus protein VP39"/>
    <property type="match status" value="1"/>
</dbReference>
<dbReference type="SUPFAM" id="SSF53335">
    <property type="entry name" value="S-adenosyl-L-methionine-dependent methyltransferases"/>
    <property type="match status" value="2"/>
</dbReference>
<dbReference type="GO" id="GO:0008171">
    <property type="term" value="F:O-methyltransferase activity"/>
    <property type="evidence" value="ECO:0007669"/>
    <property type="project" value="TreeGrafter"/>
</dbReference>
<protein>
    <recommendedName>
        <fullName evidence="1">Methyltransferase FkbM domain-containing protein</fullName>
    </recommendedName>
</protein>
<reference evidence="2" key="1">
    <citation type="journal article" date="2020" name="Nature">
        <title>Giant virus diversity and host interactions through global metagenomics.</title>
        <authorList>
            <person name="Schulz F."/>
            <person name="Roux S."/>
            <person name="Paez-Espino D."/>
            <person name="Jungbluth S."/>
            <person name="Walsh D.A."/>
            <person name="Denef V.J."/>
            <person name="McMahon K.D."/>
            <person name="Konstantinidis K.T."/>
            <person name="Eloe-Fadrosh E.A."/>
            <person name="Kyrpides N.C."/>
            <person name="Woyke T."/>
        </authorList>
    </citation>
    <scope>NUCLEOTIDE SEQUENCE</scope>
    <source>
        <strain evidence="2">GVMAG-M-3300023184-13</strain>
    </source>
</reference>
<organism evidence="2">
    <name type="scientific">viral metagenome</name>
    <dbReference type="NCBI Taxonomy" id="1070528"/>
    <lineage>
        <taxon>unclassified sequences</taxon>
        <taxon>metagenomes</taxon>
        <taxon>organismal metagenomes</taxon>
    </lineage>
</organism>
<evidence type="ECO:0000259" key="1">
    <source>
        <dbReference type="Pfam" id="PF05050"/>
    </source>
</evidence>
<name>A0A6C0HLL0_9ZZZZ</name>
<feature type="domain" description="Methyltransferase FkbM" evidence="1">
    <location>
        <begin position="299"/>
        <end position="363"/>
    </location>
</feature>
<dbReference type="InterPro" id="IPR053188">
    <property type="entry name" value="FkbM_Methyltransferase"/>
</dbReference>
<dbReference type="InterPro" id="IPR006342">
    <property type="entry name" value="FkbM_mtfrase"/>
</dbReference>
<accession>A0A6C0HLL0</accession>
<dbReference type="PANTHER" id="PTHR36973">
    <property type="entry name" value="SLL1456 PROTEIN-RELATED"/>
    <property type="match status" value="1"/>
</dbReference>
<proteinExistence type="predicted"/>
<feature type="domain" description="Methyltransferase FkbM" evidence="1">
    <location>
        <begin position="26"/>
        <end position="196"/>
    </location>
</feature>
<dbReference type="InterPro" id="IPR029063">
    <property type="entry name" value="SAM-dependent_MTases_sf"/>
</dbReference>
<evidence type="ECO:0000313" key="2">
    <source>
        <dbReference type="EMBL" id="QHT81260.1"/>
    </source>
</evidence>
<dbReference type="EMBL" id="MN739980">
    <property type="protein sequence ID" value="QHT81260.1"/>
    <property type="molecule type" value="Genomic_DNA"/>
</dbReference>
<dbReference type="Pfam" id="PF05050">
    <property type="entry name" value="Methyltransf_21"/>
    <property type="match status" value="2"/>
</dbReference>
<dbReference type="AlphaFoldDB" id="A0A6C0HLL0"/>
<dbReference type="PANTHER" id="PTHR36973:SF4">
    <property type="entry name" value="NODULATION PROTEIN"/>
    <property type="match status" value="1"/>
</dbReference>
<sequence>MIENFVKYIKNKNNNFIIFDVGSRDCGQSIEFYNTFPTAQIYAFECNPNTIDICKKNIEKYSDRITLIEGAVCDYDGTITFYPINQQKTITTWTDGNPGASSIFKSNGTYTHEHYIQDEIISQCHRLDSVMKKYNIPNVDIIWMDLQGAELLALKGLGNYLSTVKYIYTEVSHKAMYTGQVMFDELNNYILSAGFIIKNELSLSLSGWQEDVIYEKENVHDLTLFKKNKYSQRGHDGIIQQIMTILNIKAGFFIEFGAWDGIYLSNCRNLYENGWNGCFIEANMQKHIELVKNYEGSKGSKGSKVLCLQKYVYPTEVEGDTVDSLYKEYMNNIDIDLLSIDIDGRDYEIFENMELKPKLIIIEGGFLFHPCLRTKIPYNEACNNVQQPLFVLFELAKKKGYTPIVFNQDTFLLRTDLYETYNYFKNIKNDCYTLWKSAFYNILNESDRHWLINHRNTHNIVNKYENQYYLNLEDSLNNIFDIVIPIGPNDKDIIYQQIEYTKKNIIGYRNIYLICYDPTINIDGCITIDEKIFPFTIENIRQIHGVLDRNGWYLQQLLKLYALLIIPDILERCLIIDSDTFFLKPTVFIKEGKCLYNFGVEYHMPYFEHMLKLDKGLTKVDMVKSGICHHMMFEAKYVNELINKIEKEHNDKCYNVFLIAVVDYNTSGASEYEIYFNYMLKYHSDIIELRQLSWANVTTLNAECNLDYVSCHWYMKN</sequence>
<dbReference type="NCBIfam" id="TIGR01444">
    <property type="entry name" value="fkbM_fam"/>
    <property type="match status" value="1"/>
</dbReference>